<dbReference type="InterPro" id="IPR010359">
    <property type="entry name" value="IrrE_HExxH"/>
</dbReference>
<evidence type="ECO:0000313" key="2">
    <source>
        <dbReference type="EMBL" id="VXC04827.1"/>
    </source>
</evidence>
<gene>
    <name evidence="2" type="ORF">BACI348_50126</name>
</gene>
<dbReference type="Proteomes" id="UP000433089">
    <property type="component" value="Unassembled WGS sequence"/>
</dbReference>
<evidence type="ECO:0000313" key="3">
    <source>
        <dbReference type="Proteomes" id="UP000433089"/>
    </source>
</evidence>
<organism evidence="2 3">
    <name type="scientific">Bacillus altitudinis</name>
    <dbReference type="NCBI Taxonomy" id="293387"/>
    <lineage>
        <taxon>Bacteria</taxon>
        <taxon>Bacillati</taxon>
        <taxon>Bacillota</taxon>
        <taxon>Bacilli</taxon>
        <taxon>Bacillales</taxon>
        <taxon>Bacillaceae</taxon>
        <taxon>Bacillus</taxon>
    </lineage>
</organism>
<dbReference type="Gene3D" id="1.10.10.2910">
    <property type="match status" value="1"/>
</dbReference>
<accession>A0A653VY26</accession>
<evidence type="ECO:0000259" key="1">
    <source>
        <dbReference type="Pfam" id="PF06114"/>
    </source>
</evidence>
<name>A0A653VY26_BACAB</name>
<sequence>MKYMYSALEIEVKDIYSQLPLDDMNPLNIETVARHFDISLIYKSAESKAISILNKKVIFIDERKDSFQQREDFCHELCHILKHTGAQNNTHYLFKQMQENQANAFMYHFAVPSFILNKIDMPNSIYEAVPFISRRFGVSFDFAHHRLEMFYRNLITFPNYYNQIQNQTMLEYAFY</sequence>
<proteinExistence type="predicted"/>
<reference evidence="2 3" key="1">
    <citation type="submission" date="2019-10" db="EMBL/GenBank/DDBJ databases">
        <authorList>
            <person name="Karimi E."/>
        </authorList>
    </citation>
    <scope>NUCLEOTIDE SEQUENCE [LARGE SCALE GENOMIC DNA]</scope>
    <source>
        <strain evidence="2">Bacillus sp. 348</strain>
    </source>
</reference>
<dbReference type="EMBL" id="CABWLH010000010">
    <property type="protein sequence ID" value="VXC04827.1"/>
    <property type="molecule type" value="Genomic_DNA"/>
</dbReference>
<dbReference type="AlphaFoldDB" id="A0A653VY26"/>
<protein>
    <submittedName>
        <fullName evidence="2">Phage portal protein</fullName>
    </submittedName>
</protein>
<dbReference type="Pfam" id="PF06114">
    <property type="entry name" value="Peptidase_M78"/>
    <property type="match status" value="1"/>
</dbReference>
<feature type="domain" description="IrrE N-terminal-like" evidence="1">
    <location>
        <begin position="34"/>
        <end position="148"/>
    </location>
</feature>